<dbReference type="Pfam" id="PF02037">
    <property type="entry name" value="SAP"/>
    <property type="match status" value="1"/>
</dbReference>
<sequence>MAIMDSKSAEESGNSVNGEFRTDIFYTHDSETDCTDSVESMEEEEDDSDDPSFDVLEKTRIRLSKISLKKSRCRPCKKNKDLDSDNEIESVQMIEVPTLDDDDEKYFEKVEKMIKDGQEKKLKVDQCKTYLRKHGLRLTGTKDVLIGRIKEYLQIIDGEGEKKYPESSFIVNCQGDSCMGDVLIFEQNVYEMSATGPSLGTRTIAGRVVKESYGSAKQQHTFTIEVLWSKGVKPFPPLHPLLIKGRNLYKLKTLRQKWSDEGDRTKILQEKHTRGTIARSCRDIRVNAKKRGGRRRDNNNGMSKTSIIAPRGALQSQPQPIMSIQQLNQQSNHMVNTANKNVKSTVISEKPIIGGEQATHKTLRRDNNNGMSKTSIIASQGAPQSQPQAIMPIQQPKQQPNHMANTANKNVKSTIISEKLIVDIISHRDVHKLNIRSSQVITNRSQNHMKSPNKSGGRFYDPYPESSPFQNQQGSYGSVDGRLPFKDLTRVQYSHHDAHKLNIRSSQVIMNRGQDYMKSSNGLGGRFYDPYPESPPFQNQQCSYGSIDGRLPFKDLTRVQHSHHDAHKLNIRSSQVIMNRGQDHMKSSNGLGGRFYDPYPESLPFQSRQGSYGSVDGRHPYKDLTCVQHSHHDAHKLTIRSSQVIMNRGQDHMKTSNGLGGRFYDPYPESPSFQNRQVSYGSVDGRYPYKDLTRVQHSHHDTHKLNIRSSQVIMNRGQDYMKSSNGLGGRFYDLYPESPPFQNQQGSYDSVDGRLPFKDLARVQHSHHDAHKLNIRSSQVIINRGQDDMKSSNGLGGRFYDPYPESPPFQNQQGSYGSVDGRLPFKDLTRVQHSHHDAHKLNIRSSQVIINRGQDDMKSSNGLSGRSYDPYPESSPFQNQQGSYGSVDGRHPYKDLTRVQHSPDGWFRGNSDRNQGHTNGISNRRLRLCHYYQQGRCKYSENCKFLHE</sequence>
<feature type="region of interest" description="Disordered" evidence="5">
    <location>
        <begin position="789"/>
        <end position="814"/>
    </location>
</feature>
<dbReference type="InterPro" id="IPR056116">
    <property type="entry name" value="DUF7699"/>
</dbReference>
<keyword evidence="3 4" id="KW-0862">Zinc</keyword>
<dbReference type="EMBL" id="LFYR01002156">
    <property type="protein sequence ID" value="KMZ56539.1"/>
    <property type="molecule type" value="Genomic_DNA"/>
</dbReference>
<keyword evidence="1 4" id="KW-0479">Metal-binding</keyword>
<organism evidence="8 9">
    <name type="scientific">Zostera marina</name>
    <name type="common">Eelgrass</name>
    <dbReference type="NCBI Taxonomy" id="29655"/>
    <lineage>
        <taxon>Eukaryota</taxon>
        <taxon>Viridiplantae</taxon>
        <taxon>Streptophyta</taxon>
        <taxon>Embryophyta</taxon>
        <taxon>Tracheophyta</taxon>
        <taxon>Spermatophyta</taxon>
        <taxon>Magnoliopsida</taxon>
        <taxon>Liliopsida</taxon>
        <taxon>Zosteraceae</taxon>
        <taxon>Zostera</taxon>
    </lineage>
</organism>
<feature type="compositionally biased region" description="Polar residues" evidence="5">
    <location>
        <begin position="444"/>
        <end position="454"/>
    </location>
</feature>
<feature type="domain" description="SAP" evidence="7">
    <location>
        <begin position="119"/>
        <end position="153"/>
    </location>
</feature>
<feature type="region of interest" description="Disordered" evidence="5">
    <location>
        <begin position="444"/>
        <end position="478"/>
    </location>
</feature>
<feature type="zinc finger region" description="C3H1-type" evidence="4">
    <location>
        <begin position="923"/>
        <end position="948"/>
    </location>
</feature>
<dbReference type="InterPro" id="IPR036855">
    <property type="entry name" value="Znf_CCCH_sf"/>
</dbReference>
<feature type="region of interest" description="Disordered" evidence="5">
    <location>
        <begin position="854"/>
        <end position="891"/>
    </location>
</feature>
<dbReference type="InterPro" id="IPR036361">
    <property type="entry name" value="SAP_dom_sf"/>
</dbReference>
<evidence type="ECO:0000256" key="3">
    <source>
        <dbReference type="ARBA" id="ARBA00022833"/>
    </source>
</evidence>
<evidence type="ECO:0000259" key="6">
    <source>
        <dbReference type="PROSITE" id="PS50103"/>
    </source>
</evidence>
<feature type="compositionally biased region" description="Acidic residues" evidence="5">
    <location>
        <begin position="32"/>
        <end position="52"/>
    </location>
</feature>
<dbReference type="Proteomes" id="UP000036987">
    <property type="component" value="Unassembled WGS sequence"/>
</dbReference>
<proteinExistence type="predicted"/>
<dbReference type="Pfam" id="PF00642">
    <property type="entry name" value="zf-CCCH"/>
    <property type="match status" value="1"/>
</dbReference>
<accession>A0A0K9NIF6</accession>
<dbReference type="Pfam" id="PF24766">
    <property type="entry name" value="DUF7699"/>
    <property type="match status" value="1"/>
</dbReference>
<dbReference type="OrthoDB" id="690722at2759"/>
<evidence type="ECO:0000256" key="5">
    <source>
        <dbReference type="SAM" id="MobiDB-lite"/>
    </source>
</evidence>
<evidence type="ECO:0000256" key="2">
    <source>
        <dbReference type="ARBA" id="ARBA00022771"/>
    </source>
</evidence>
<dbReference type="Gene3D" id="1.10.720.30">
    <property type="entry name" value="SAP domain"/>
    <property type="match status" value="1"/>
</dbReference>
<dbReference type="SUPFAM" id="SSF68906">
    <property type="entry name" value="SAP domain"/>
    <property type="match status" value="1"/>
</dbReference>
<dbReference type="PROSITE" id="PS50103">
    <property type="entry name" value="ZF_C3H1"/>
    <property type="match status" value="1"/>
</dbReference>
<dbReference type="InterPro" id="IPR003034">
    <property type="entry name" value="SAP_dom"/>
</dbReference>
<comment type="caution">
    <text evidence="8">The sequence shown here is derived from an EMBL/GenBank/DDBJ whole genome shotgun (WGS) entry which is preliminary data.</text>
</comment>
<feature type="compositionally biased region" description="Polar residues" evidence="5">
    <location>
        <begin position="875"/>
        <end position="884"/>
    </location>
</feature>
<dbReference type="PANTHER" id="PTHR35323:SF5">
    <property type="entry name" value="ZINC FINGER CCCH DOMAIN-CONTAINING PROTEIN 62"/>
    <property type="match status" value="1"/>
</dbReference>
<evidence type="ECO:0000313" key="9">
    <source>
        <dbReference type="Proteomes" id="UP000036987"/>
    </source>
</evidence>
<evidence type="ECO:0000313" key="8">
    <source>
        <dbReference type="EMBL" id="KMZ56539.1"/>
    </source>
</evidence>
<dbReference type="GO" id="GO:0008270">
    <property type="term" value="F:zinc ion binding"/>
    <property type="evidence" value="ECO:0007669"/>
    <property type="project" value="UniProtKB-KW"/>
</dbReference>
<evidence type="ECO:0000259" key="7">
    <source>
        <dbReference type="PROSITE" id="PS50800"/>
    </source>
</evidence>
<dbReference type="SUPFAM" id="SSF90229">
    <property type="entry name" value="CCCH zinc finger"/>
    <property type="match status" value="1"/>
</dbReference>
<dbReference type="AlphaFoldDB" id="A0A0K9NIF6"/>
<dbReference type="Gene3D" id="3.30.1370.210">
    <property type="match status" value="1"/>
</dbReference>
<evidence type="ECO:0000256" key="1">
    <source>
        <dbReference type="ARBA" id="ARBA00022723"/>
    </source>
</evidence>
<feature type="compositionally biased region" description="Basic and acidic residues" evidence="5">
    <location>
        <begin position="20"/>
        <end position="31"/>
    </location>
</feature>
<evidence type="ECO:0000256" key="4">
    <source>
        <dbReference type="PROSITE-ProRule" id="PRU00723"/>
    </source>
</evidence>
<dbReference type="InterPro" id="IPR000571">
    <property type="entry name" value="Znf_CCCH"/>
</dbReference>
<dbReference type="PANTHER" id="PTHR35323">
    <property type="entry name" value="SAP DOMAIN-CONTAINING PROTEIN"/>
    <property type="match status" value="1"/>
</dbReference>
<feature type="domain" description="C3H1-type" evidence="6">
    <location>
        <begin position="923"/>
        <end position="948"/>
    </location>
</feature>
<protein>
    <recommendedName>
        <fullName evidence="10">C3H1-type domain-containing protein</fullName>
    </recommendedName>
</protein>
<keyword evidence="2 4" id="KW-0863">Zinc-finger</keyword>
<gene>
    <name evidence="8" type="ORF">ZOSMA_93G00030</name>
</gene>
<dbReference type="STRING" id="29655.A0A0K9NIF6"/>
<feature type="region of interest" description="Disordered" evidence="5">
    <location>
        <begin position="1"/>
        <end position="52"/>
    </location>
</feature>
<evidence type="ECO:0008006" key="10">
    <source>
        <dbReference type="Google" id="ProtNLM"/>
    </source>
</evidence>
<dbReference type="SMART" id="SM00513">
    <property type="entry name" value="SAP"/>
    <property type="match status" value="1"/>
</dbReference>
<name>A0A0K9NIF6_ZOSMR</name>
<keyword evidence="9" id="KW-1185">Reference proteome</keyword>
<dbReference type="PROSITE" id="PS50800">
    <property type="entry name" value="SAP"/>
    <property type="match status" value="1"/>
</dbReference>
<feature type="compositionally biased region" description="Polar residues" evidence="5">
    <location>
        <begin position="467"/>
        <end position="476"/>
    </location>
</feature>
<reference evidence="9" key="1">
    <citation type="journal article" date="2016" name="Nature">
        <title>The genome of the seagrass Zostera marina reveals angiosperm adaptation to the sea.</title>
        <authorList>
            <person name="Olsen J.L."/>
            <person name="Rouze P."/>
            <person name="Verhelst B."/>
            <person name="Lin Y.-C."/>
            <person name="Bayer T."/>
            <person name="Collen J."/>
            <person name="Dattolo E."/>
            <person name="De Paoli E."/>
            <person name="Dittami S."/>
            <person name="Maumus F."/>
            <person name="Michel G."/>
            <person name="Kersting A."/>
            <person name="Lauritano C."/>
            <person name="Lohaus R."/>
            <person name="Toepel M."/>
            <person name="Tonon T."/>
            <person name="Vanneste K."/>
            <person name="Amirebrahimi M."/>
            <person name="Brakel J."/>
            <person name="Bostroem C."/>
            <person name="Chovatia M."/>
            <person name="Grimwood J."/>
            <person name="Jenkins J.W."/>
            <person name="Jueterbock A."/>
            <person name="Mraz A."/>
            <person name="Stam W.T."/>
            <person name="Tice H."/>
            <person name="Bornberg-Bauer E."/>
            <person name="Green P.J."/>
            <person name="Pearson G.A."/>
            <person name="Procaccini G."/>
            <person name="Duarte C.M."/>
            <person name="Schmutz J."/>
            <person name="Reusch T.B.H."/>
            <person name="Van de Peer Y."/>
        </authorList>
    </citation>
    <scope>NUCLEOTIDE SEQUENCE [LARGE SCALE GENOMIC DNA]</scope>
    <source>
        <strain evidence="9">cv. Finnish</strain>
    </source>
</reference>